<feature type="transmembrane region" description="Helical" evidence="1">
    <location>
        <begin position="255"/>
        <end position="272"/>
    </location>
</feature>
<dbReference type="SUPFAM" id="SSF55797">
    <property type="entry name" value="PR-1-like"/>
    <property type="match status" value="1"/>
</dbReference>
<dbReference type="CDD" id="cd05379">
    <property type="entry name" value="CAP_bacterial"/>
    <property type="match status" value="1"/>
</dbReference>
<keyword evidence="1" id="KW-0812">Transmembrane</keyword>
<feature type="transmembrane region" description="Helical" evidence="1">
    <location>
        <begin position="20"/>
        <end position="40"/>
    </location>
</feature>
<feature type="domain" description="SCP" evidence="2">
    <location>
        <begin position="59"/>
        <end position="178"/>
    </location>
</feature>
<comment type="caution">
    <text evidence="3">The sequence shown here is derived from an EMBL/GenBank/DDBJ whole genome shotgun (WGS) entry which is preliminary data.</text>
</comment>
<gene>
    <name evidence="3" type="ORF">A3C19_00960</name>
</gene>
<dbReference type="AlphaFoldDB" id="A0A1F6DKQ2"/>
<reference evidence="3 4" key="1">
    <citation type="journal article" date="2016" name="Nat. Commun.">
        <title>Thousands of microbial genomes shed light on interconnected biogeochemical processes in an aquifer system.</title>
        <authorList>
            <person name="Anantharaman K."/>
            <person name="Brown C.T."/>
            <person name="Hug L.A."/>
            <person name="Sharon I."/>
            <person name="Castelle C.J."/>
            <person name="Probst A.J."/>
            <person name="Thomas B.C."/>
            <person name="Singh A."/>
            <person name="Wilkins M.J."/>
            <person name="Karaoz U."/>
            <person name="Brodie E.L."/>
            <person name="Williams K.H."/>
            <person name="Hubbard S.S."/>
            <person name="Banfield J.F."/>
        </authorList>
    </citation>
    <scope>NUCLEOTIDE SEQUENCE [LARGE SCALE GENOMIC DNA]</scope>
</reference>
<dbReference type="InterPro" id="IPR035940">
    <property type="entry name" value="CAP_sf"/>
</dbReference>
<keyword evidence="1" id="KW-1133">Transmembrane helix</keyword>
<feature type="transmembrane region" description="Helical" evidence="1">
    <location>
        <begin position="284"/>
        <end position="306"/>
    </location>
</feature>
<evidence type="ECO:0000256" key="1">
    <source>
        <dbReference type="SAM" id="Phobius"/>
    </source>
</evidence>
<dbReference type="EMBL" id="MFLI01000019">
    <property type="protein sequence ID" value="OGG61582.1"/>
    <property type="molecule type" value="Genomic_DNA"/>
</dbReference>
<dbReference type="PANTHER" id="PTHR31157:SF1">
    <property type="entry name" value="SCP DOMAIN-CONTAINING PROTEIN"/>
    <property type="match status" value="1"/>
</dbReference>
<dbReference type="InterPro" id="IPR014044">
    <property type="entry name" value="CAP_dom"/>
</dbReference>
<dbReference type="Proteomes" id="UP000178532">
    <property type="component" value="Unassembled WGS sequence"/>
</dbReference>
<evidence type="ECO:0000313" key="3">
    <source>
        <dbReference type="EMBL" id="OGG61582.1"/>
    </source>
</evidence>
<accession>A0A1F6DKQ2</accession>
<organism evidence="3 4">
    <name type="scientific">Candidatus Kaiserbacteria bacterium RIFCSPHIGHO2_02_FULL_54_22</name>
    <dbReference type="NCBI Taxonomy" id="1798495"/>
    <lineage>
        <taxon>Bacteria</taxon>
        <taxon>Candidatus Kaiseribacteriota</taxon>
    </lineage>
</organism>
<evidence type="ECO:0000259" key="2">
    <source>
        <dbReference type="Pfam" id="PF00188"/>
    </source>
</evidence>
<dbReference type="Gene3D" id="3.40.33.10">
    <property type="entry name" value="CAP"/>
    <property type="match status" value="1"/>
</dbReference>
<dbReference type="Pfam" id="PF00188">
    <property type="entry name" value="CAP"/>
    <property type="match status" value="1"/>
</dbReference>
<sequence length="317" mass="34060">MSLLTYLKRHKKDDDRPYAIGGLAGLFAVLIIGVFGLSLVDHYLLRSGSFAAVISSVLVDLTNGDRGAGSLGGLAISPVLTVAAQAKADDMAAKGYFAHVSPEGKDPWYWFRQQGYTFLYAGENLAVDFSDSIDVERAWMNSPTHRANILNGNFTQIGIATARGVYQGRATTFVVQMFGTPGTKSDLVPGKPVSVQTIVSPEEPTTLALATTEAVLGTEADSITAPVASPVRNLISNGASWWQLLLASPKSMLRYAYYALAAVVLVLLAYVTELEFHRSHMHHLTAALLLFVLMAGLFTLANFIFFTQPVIIATAGS</sequence>
<protein>
    <recommendedName>
        <fullName evidence="2">SCP domain-containing protein</fullName>
    </recommendedName>
</protein>
<dbReference type="STRING" id="1798495.A3C19_00960"/>
<dbReference type="PANTHER" id="PTHR31157">
    <property type="entry name" value="SCP DOMAIN-CONTAINING PROTEIN"/>
    <property type="match status" value="1"/>
</dbReference>
<name>A0A1F6DKQ2_9BACT</name>
<proteinExistence type="predicted"/>
<evidence type="ECO:0000313" key="4">
    <source>
        <dbReference type="Proteomes" id="UP000178532"/>
    </source>
</evidence>
<keyword evidence="1" id="KW-0472">Membrane</keyword>